<evidence type="ECO:0000313" key="7">
    <source>
        <dbReference type="EMBL" id="OHS99583.1"/>
    </source>
</evidence>
<protein>
    <submittedName>
        <fullName evidence="7">CAMK family protein kinase</fullName>
    </submittedName>
</protein>
<dbReference type="SUPFAM" id="SSF56112">
    <property type="entry name" value="Protein kinase-like (PK-like)"/>
    <property type="match status" value="1"/>
</dbReference>
<evidence type="ECO:0000259" key="6">
    <source>
        <dbReference type="PROSITE" id="PS50011"/>
    </source>
</evidence>
<evidence type="ECO:0000313" key="8">
    <source>
        <dbReference type="Proteomes" id="UP000179807"/>
    </source>
</evidence>
<dbReference type="GeneID" id="94844089"/>
<evidence type="ECO:0000256" key="3">
    <source>
        <dbReference type="PROSITE-ProRule" id="PRU10141"/>
    </source>
</evidence>
<comment type="caution">
    <text evidence="7">The sequence shown here is derived from an EMBL/GenBank/DDBJ whole genome shotgun (WGS) entry which is preliminary data.</text>
</comment>
<evidence type="ECO:0000256" key="5">
    <source>
        <dbReference type="SAM" id="MobiDB-lite"/>
    </source>
</evidence>
<dbReference type="Proteomes" id="UP000179807">
    <property type="component" value="Unassembled WGS sequence"/>
</dbReference>
<dbReference type="OrthoDB" id="203401at2759"/>
<dbReference type="VEuPathDB" id="TrichDB:TRFO_33958"/>
<dbReference type="PANTHER" id="PTHR24362:SF309">
    <property type="entry name" value="PROTEIN KINASE DOMAIN-CONTAINING PROTEIN"/>
    <property type="match status" value="1"/>
</dbReference>
<dbReference type="InterPro" id="IPR011009">
    <property type="entry name" value="Kinase-like_dom_sf"/>
</dbReference>
<dbReference type="PROSITE" id="PS00108">
    <property type="entry name" value="PROTEIN_KINASE_ST"/>
    <property type="match status" value="1"/>
</dbReference>
<dbReference type="InterPro" id="IPR000719">
    <property type="entry name" value="Prot_kinase_dom"/>
</dbReference>
<dbReference type="EMBL" id="MLAK01000998">
    <property type="protein sequence ID" value="OHS99583.1"/>
    <property type="molecule type" value="Genomic_DNA"/>
</dbReference>
<organism evidence="7 8">
    <name type="scientific">Tritrichomonas foetus</name>
    <dbReference type="NCBI Taxonomy" id="1144522"/>
    <lineage>
        <taxon>Eukaryota</taxon>
        <taxon>Metamonada</taxon>
        <taxon>Parabasalia</taxon>
        <taxon>Tritrichomonadida</taxon>
        <taxon>Tritrichomonadidae</taxon>
        <taxon>Tritrichomonas</taxon>
    </lineage>
</organism>
<dbReference type="PROSITE" id="PS00107">
    <property type="entry name" value="PROTEIN_KINASE_ATP"/>
    <property type="match status" value="1"/>
</dbReference>
<evidence type="ECO:0000256" key="1">
    <source>
        <dbReference type="ARBA" id="ARBA00022741"/>
    </source>
</evidence>
<feature type="domain" description="Protein kinase" evidence="6">
    <location>
        <begin position="41"/>
        <end position="291"/>
    </location>
</feature>
<dbReference type="PANTHER" id="PTHR24362">
    <property type="entry name" value="SERINE/THREONINE-PROTEIN KINASE NEK"/>
    <property type="match status" value="1"/>
</dbReference>
<dbReference type="SMART" id="SM00220">
    <property type="entry name" value="S_TKc"/>
    <property type="match status" value="1"/>
</dbReference>
<gene>
    <name evidence="7" type="ORF">TRFO_33958</name>
</gene>
<dbReference type="PROSITE" id="PS50011">
    <property type="entry name" value="PROTEIN_KINASE_DOM"/>
    <property type="match status" value="1"/>
</dbReference>
<dbReference type="Gene3D" id="1.10.510.10">
    <property type="entry name" value="Transferase(Phosphotransferase) domain 1"/>
    <property type="match status" value="1"/>
</dbReference>
<dbReference type="InterPro" id="IPR008271">
    <property type="entry name" value="Ser/Thr_kinase_AS"/>
</dbReference>
<accession>A0A1J4JMC8</accession>
<keyword evidence="8" id="KW-1185">Reference proteome</keyword>
<proteinExistence type="inferred from homology"/>
<evidence type="ECO:0000256" key="4">
    <source>
        <dbReference type="RuleBase" id="RU000304"/>
    </source>
</evidence>
<name>A0A1J4JMC8_9EUKA</name>
<evidence type="ECO:0000256" key="2">
    <source>
        <dbReference type="ARBA" id="ARBA00022840"/>
    </source>
</evidence>
<dbReference type="RefSeq" id="XP_068352720.1">
    <property type="nucleotide sequence ID" value="XM_068509385.1"/>
</dbReference>
<keyword evidence="2 3" id="KW-0067">ATP-binding</keyword>
<keyword evidence="7" id="KW-0808">Transferase</keyword>
<dbReference type="AlphaFoldDB" id="A0A1J4JMC8"/>
<sequence>MSTNLSIINATIEKIIIILMESSILESEIDRIKKAISDHGYKYIEPLGKGGFSSVHLVSSEKYSCEFAIKISQRRSSIHASCVDTEISSLLKLTHPNVIQMYEFFYDDLFIYVVLEYCPGGSLEDYIKKNGPLKKKELALTCQQIIEALQHCHEQNIAHRDLKPANILLDRHNRCKLADFGISDLQSSTKVRLFNGTYSFMAPEVVLKEAHDARKSDIWSLAVTFYMLATGELPWGNCKDKAELKKCITLGAVSLNGHDFDFSFVLLLKRMFKLNPEERPDISELLQYKIFTDFCPNECLSAGSSLMKLPAHAYTCYKFYNSRRRSLRSLSVSPFNNPLNSDDDNSSESLVEPPKVQGSNSTRPNSIGLNSIQSGFKLGLYSGQNLASRGKILPKQVPLSMNPHRPPTILVKPKLLKGGF</sequence>
<feature type="compositionally biased region" description="Polar residues" evidence="5">
    <location>
        <begin position="357"/>
        <end position="366"/>
    </location>
</feature>
<keyword evidence="1 3" id="KW-0547">Nucleotide-binding</keyword>
<comment type="similarity">
    <text evidence="4">Belongs to the protein kinase superfamily.</text>
</comment>
<keyword evidence="7" id="KW-0418">Kinase</keyword>
<dbReference type="InterPro" id="IPR017441">
    <property type="entry name" value="Protein_kinase_ATP_BS"/>
</dbReference>
<dbReference type="GO" id="GO:0004674">
    <property type="term" value="F:protein serine/threonine kinase activity"/>
    <property type="evidence" value="ECO:0007669"/>
    <property type="project" value="UniProtKB-KW"/>
</dbReference>
<feature type="binding site" evidence="3">
    <location>
        <position position="70"/>
    </location>
    <ligand>
        <name>ATP</name>
        <dbReference type="ChEBI" id="CHEBI:30616"/>
    </ligand>
</feature>
<feature type="region of interest" description="Disordered" evidence="5">
    <location>
        <begin position="337"/>
        <end position="366"/>
    </location>
</feature>
<reference evidence="7" key="1">
    <citation type="submission" date="2016-10" db="EMBL/GenBank/DDBJ databases">
        <authorList>
            <person name="Benchimol M."/>
            <person name="Almeida L.G."/>
            <person name="Vasconcelos A.T."/>
            <person name="Perreira-Neves A."/>
            <person name="Rosa I.A."/>
            <person name="Tasca T."/>
            <person name="Bogo M.R."/>
            <person name="de Souza W."/>
        </authorList>
    </citation>
    <scope>NUCLEOTIDE SEQUENCE [LARGE SCALE GENOMIC DNA]</scope>
    <source>
        <strain evidence="7">K</strain>
    </source>
</reference>
<dbReference type="Pfam" id="PF00069">
    <property type="entry name" value="Pkinase"/>
    <property type="match status" value="1"/>
</dbReference>
<dbReference type="GO" id="GO:0005524">
    <property type="term" value="F:ATP binding"/>
    <property type="evidence" value="ECO:0007669"/>
    <property type="project" value="UniProtKB-UniRule"/>
</dbReference>
<keyword evidence="4" id="KW-0723">Serine/threonine-protein kinase</keyword>
<dbReference type="FunFam" id="1.10.510.10:FF:000571">
    <property type="entry name" value="Maternal embryonic leucine zipper kinase"/>
    <property type="match status" value="1"/>
</dbReference>